<evidence type="ECO:0000256" key="4">
    <source>
        <dbReference type="ARBA" id="ARBA00022490"/>
    </source>
</evidence>
<organism evidence="9 10">
    <name type="scientific">Apatococcus fuscideae</name>
    <dbReference type="NCBI Taxonomy" id="2026836"/>
    <lineage>
        <taxon>Eukaryota</taxon>
        <taxon>Viridiplantae</taxon>
        <taxon>Chlorophyta</taxon>
        <taxon>core chlorophytes</taxon>
        <taxon>Trebouxiophyceae</taxon>
        <taxon>Chlorellales</taxon>
        <taxon>Chlorellaceae</taxon>
        <taxon>Apatococcus</taxon>
    </lineage>
</organism>
<dbReference type="InterPro" id="IPR037218">
    <property type="entry name" value="PTPA_sf"/>
</dbReference>
<dbReference type="EC" id="5.2.1.8" evidence="7"/>
<dbReference type="FunFam" id="1.20.120.1150:FF:000002">
    <property type="entry name" value="Serine/threonine-protein phosphatase 2A activator"/>
    <property type="match status" value="1"/>
</dbReference>
<evidence type="ECO:0000256" key="7">
    <source>
        <dbReference type="RuleBase" id="RU361210"/>
    </source>
</evidence>
<dbReference type="SUPFAM" id="SSF140984">
    <property type="entry name" value="PTPA-like"/>
    <property type="match status" value="1"/>
</dbReference>
<dbReference type="GO" id="GO:0008160">
    <property type="term" value="F:protein tyrosine phosphatase activator activity"/>
    <property type="evidence" value="ECO:0007669"/>
    <property type="project" value="TreeGrafter"/>
</dbReference>
<keyword evidence="10" id="KW-1185">Reference proteome</keyword>
<evidence type="ECO:0000256" key="1">
    <source>
        <dbReference type="ARBA" id="ARBA00000971"/>
    </source>
</evidence>
<dbReference type="Proteomes" id="UP001485043">
    <property type="component" value="Unassembled WGS sequence"/>
</dbReference>
<dbReference type="PANTHER" id="PTHR10012:SF0">
    <property type="entry name" value="SERINE_THREONINE-PROTEIN PHOSPHATASE 2A ACTIVATOR"/>
    <property type="match status" value="1"/>
</dbReference>
<accession>A0AAW1TAR4</accession>
<keyword evidence="5 7" id="KW-0697">Rotamase</keyword>
<gene>
    <name evidence="9" type="ORF">WJX84_011392</name>
</gene>
<dbReference type="PANTHER" id="PTHR10012">
    <property type="entry name" value="SERINE/THREONINE-PROTEIN PHOSPHATASE 2A REGULATORY SUBUNIT B"/>
    <property type="match status" value="1"/>
</dbReference>
<dbReference type="Pfam" id="PF03095">
    <property type="entry name" value="PTPA"/>
    <property type="match status" value="1"/>
</dbReference>
<dbReference type="Gene3D" id="1.20.120.1150">
    <property type="match status" value="1"/>
</dbReference>
<evidence type="ECO:0000256" key="6">
    <source>
        <dbReference type="ARBA" id="ARBA00023235"/>
    </source>
</evidence>
<dbReference type="GO" id="GO:0003755">
    <property type="term" value="F:peptidyl-prolyl cis-trans isomerase activity"/>
    <property type="evidence" value="ECO:0007669"/>
    <property type="project" value="UniProtKB-KW"/>
</dbReference>
<dbReference type="GO" id="GO:0005737">
    <property type="term" value="C:cytoplasm"/>
    <property type="evidence" value="ECO:0007669"/>
    <property type="project" value="UniProtKB-SubCell"/>
</dbReference>
<dbReference type="GO" id="GO:0000159">
    <property type="term" value="C:protein phosphatase type 2A complex"/>
    <property type="evidence" value="ECO:0007669"/>
    <property type="project" value="TreeGrafter"/>
</dbReference>
<reference evidence="9 10" key="1">
    <citation type="journal article" date="2024" name="Nat. Commun.">
        <title>Phylogenomics reveals the evolutionary origins of lichenization in chlorophyte algae.</title>
        <authorList>
            <person name="Puginier C."/>
            <person name="Libourel C."/>
            <person name="Otte J."/>
            <person name="Skaloud P."/>
            <person name="Haon M."/>
            <person name="Grisel S."/>
            <person name="Petersen M."/>
            <person name="Berrin J.G."/>
            <person name="Delaux P.M."/>
            <person name="Dal Grande F."/>
            <person name="Keller J."/>
        </authorList>
    </citation>
    <scope>NUCLEOTIDE SEQUENCE [LARGE SCALE GENOMIC DNA]</scope>
    <source>
        <strain evidence="9 10">SAG 2523</strain>
    </source>
</reference>
<evidence type="ECO:0000256" key="3">
    <source>
        <dbReference type="ARBA" id="ARBA00011019"/>
    </source>
</evidence>
<comment type="similarity">
    <text evidence="3 7">Belongs to the PTPA-type PPIase family.</text>
</comment>
<protein>
    <recommendedName>
        <fullName evidence="7">Serine/threonine-protein phosphatase 2A activator</fullName>
        <ecNumber evidence="7">5.2.1.8</ecNumber>
    </recommendedName>
    <alternativeName>
        <fullName evidence="7">Phosphotyrosyl phosphatase activator</fullName>
    </alternativeName>
</protein>
<evidence type="ECO:0000313" key="9">
    <source>
        <dbReference type="EMBL" id="KAK9866070.1"/>
    </source>
</evidence>
<dbReference type="InterPro" id="IPR004327">
    <property type="entry name" value="Phstyr_phstse_ac"/>
</dbReference>
<keyword evidence="6 7" id="KW-0413">Isomerase</keyword>
<proteinExistence type="inferred from homology"/>
<evidence type="ECO:0000256" key="2">
    <source>
        <dbReference type="ARBA" id="ARBA00004496"/>
    </source>
</evidence>
<feature type="compositionally biased region" description="Polar residues" evidence="8">
    <location>
        <begin position="62"/>
        <end position="87"/>
    </location>
</feature>
<comment type="function">
    <text evidence="7">PPIases accelerate the folding of proteins. It catalyzes the cis-trans isomerization of proline imidic peptide bonds in oligopeptides.</text>
</comment>
<dbReference type="GO" id="GO:0007052">
    <property type="term" value="P:mitotic spindle organization"/>
    <property type="evidence" value="ECO:0007669"/>
    <property type="project" value="TreeGrafter"/>
</dbReference>
<keyword evidence="4 7" id="KW-0963">Cytoplasm</keyword>
<feature type="region of interest" description="Disordered" evidence="8">
    <location>
        <begin position="1"/>
        <end position="107"/>
    </location>
</feature>
<dbReference type="EMBL" id="JALJOV010000193">
    <property type="protein sequence ID" value="KAK9866070.1"/>
    <property type="molecule type" value="Genomic_DNA"/>
</dbReference>
<dbReference type="AlphaFoldDB" id="A0AAW1TAR4"/>
<name>A0AAW1TAR4_9CHLO</name>
<feature type="compositionally biased region" description="Polar residues" evidence="8">
    <location>
        <begin position="25"/>
        <end position="44"/>
    </location>
</feature>
<evidence type="ECO:0000256" key="5">
    <source>
        <dbReference type="ARBA" id="ARBA00023110"/>
    </source>
</evidence>
<dbReference type="CDD" id="cd04087">
    <property type="entry name" value="PTPA"/>
    <property type="match status" value="1"/>
</dbReference>
<comment type="catalytic activity">
    <reaction evidence="1 7">
        <text>[protein]-peptidylproline (omega=180) = [protein]-peptidylproline (omega=0)</text>
        <dbReference type="Rhea" id="RHEA:16237"/>
        <dbReference type="Rhea" id="RHEA-COMP:10747"/>
        <dbReference type="Rhea" id="RHEA-COMP:10748"/>
        <dbReference type="ChEBI" id="CHEBI:83833"/>
        <dbReference type="ChEBI" id="CHEBI:83834"/>
        <dbReference type="EC" id="5.2.1.8"/>
    </reaction>
</comment>
<evidence type="ECO:0000313" key="10">
    <source>
        <dbReference type="Proteomes" id="UP001485043"/>
    </source>
</evidence>
<dbReference type="InterPro" id="IPR043170">
    <property type="entry name" value="PTPA_C_lid"/>
</dbReference>
<comment type="subcellular location">
    <subcellularLocation>
        <location evidence="2 7">Cytoplasm</location>
    </subcellularLocation>
</comment>
<sequence length="355" mass="38768">MTVDGDPAPGLGPEVGTRPWRPLWSSVSRSPQPQLGSENFSVHSARSGRNDLAVDMEPIKASWTSGPTQQPSKQSPGTTSRSSTHFVTSRAAFPKQQQLNPGYEKMGSPEKLIKSQADLASDNLPALWQPCLPRLACSPGVPGKAANLLEQNVLVHNHTGQSGSTSAVELGGYLTESFGNRTRIDYGTGHETTFAALLMCLAKLGIFCEADCQALVTRVFMAYLQLMRRLQTTYWLEPAGSHGVWGLDDYQFLPFVFGSNQLVAHPDIRPASIHVPEVLSMSAQADYLYLGCIGFVLQVKKGPLAETSPMLNDISGVATWSKVNQGMVKMYQAEVLSKLPIMQHFLFGTFIHYKN</sequence>
<comment type="caution">
    <text evidence="9">The sequence shown here is derived from an EMBL/GenBank/DDBJ whole genome shotgun (WGS) entry which is preliminary data.</text>
</comment>
<dbReference type="GO" id="GO:0005634">
    <property type="term" value="C:nucleus"/>
    <property type="evidence" value="ECO:0007669"/>
    <property type="project" value="TreeGrafter"/>
</dbReference>
<evidence type="ECO:0000256" key="8">
    <source>
        <dbReference type="SAM" id="MobiDB-lite"/>
    </source>
</evidence>